<protein>
    <recommendedName>
        <fullName evidence="4">Osteoclast-stimulating factor 1</fullName>
    </recommendedName>
</protein>
<dbReference type="PANTHER" id="PTHR23065">
    <property type="entry name" value="PROLINE-SERINE-THREONINE PHOSPHATASE INTERACTING PROTEIN 1"/>
    <property type="match status" value="1"/>
</dbReference>
<evidence type="ECO:0000256" key="5">
    <source>
        <dbReference type="PROSITE-ProRule" id="PRU00192"/>
    </source>
</evidence>
<dbReference type="InterPro" id="IPR001060">
    <property type="entry name" value="FCH_dom"/>
</dbReference>
<dbReference type="GO" id="GO:0005737">
    <property type="term" value="C:cytoplasm"/>
    <property type="evidence" value="ECO:0007669"/>
    <property type="project" value="TreeGrafter"/>
</dbReference>
<sequence length="513" mass="58504">MLVNSGKRVMPDEDSSANKGGLILGNNRCCSSTEENNLKLGSHHKANHNPPPCSSDRKAVNRGTLGFILHDTPVDNHAHHRIAQHHCNYDTWACLPACLHKQTCLDGAKLTLRSSDFTCHAGYDTVIQRLRDGRQMCKDMEELLKMRAVAEEKYGKELVTIARKAGGQTEISTLRASFEQLKTQIENIGNFHIQLSDLLKEEVKNIETFRERQKEQRKKFESIMEKVQKKKVTLYKKTMESKKTYEVKCREAYEAESVEQTNIPAKNAEKVRHRVKQCRQAATEAEKVYLTNIDQLETVRQDWEQTHKSTCEVFQQLEGDRINMLRCALWDHCNHFSMQCVKDDELYEAVRTLLELCDITTDNNCFIEMKKTGSKPPDPIVFESCYSAGMERNSNGQAFFPQGDMSRRSSESLLRRSVSLSTESPTASRPNLVSVTESETSDNGYAPLPLLPTAPEDEQFYVVLYEYIAQEQDELSVSRGDIVQVLVKEEDGWWTVERNGYSGLVPGNYLDKI</sequence>
<dbReference type="AlphaFoldDB" id="A0A315WB04"/>
<dbReference type="SUPFAM" id="SSF103657">
    <property type="entry name" value="BAR/IMD domain-like"/>
    <property type="match status" value="1"/>
</dbReference>
<dbReference type="PROSITE" id="PS51741">
    <property type="entry name" value="F_BAR"/>
    <property type="match status" value="1"/>
</dbReference>
<dbReference type="STRING" id="33528.ENSGAFP00000013760"/>
<dbReference type="SMART" id="SM00326">
    <property type="entry name" value="SH3"/>
    <property type="match status" value="1"/>
</dbReference>
<feature type="compositionally biased region" description="Polar residues" evidence="8">
    <location>
        <begin position="425"/>
        <end position="443"/>
    </location>
</feature>
<evidence type="ECO:0000256" key="8">
    <source>
        <dbReference type="SAM" id="MobiDB-lite"/>
    </source>
</evidence>
<feature type="domain" description="F-BAR" evidence="10">
    <location>
        <begin position="111"/>
        <end position="362"/>
    </location>
</feature>
<dbReference type="Gene3D" id="2.30.30.40">
    <property type="entry name" value="SH3 Domains"/>
    <property type="match status" value="1"/>
</dbReference>
<accession>A0A315WB04</accession>
<dbReference type="FunFam" id="1.20.1270.60:FF:000037">
    <property type="entry name" value="Proline-serine-threonine phosphatase interacting protein 1"/>
    <property type="match status" value="1"/>
</dbReference>
<dbReference type="GO" id="GO:0005884">
    <property type="term" value="C:actin filament"/>
    <property type="evidence" value="ECO:0007669"/>
    <property type="project" value="TreeGrafter"/>
</dbReference>
<evidence type="ECO:0000259" key="10">
    <source>
        <dbReference type="PROSITE" id="PS51741"/>
    </source>
</evidence>
<dbReference type="InterPro" id="IPR001452">
    <property type="entry name" value="SH3_domain"/>
</dbReference>
<evidence type="ECO:0000313" key="12">
    <source>
        <dbReference type="Proteomes" id="UP000250572"/>
    </source>
</evidence>
<evidence type="ECO:0000256" key="3">
    <source>
        <dbReference type="ARBA" id="ARBA00037432"/>
    </source>
</evidence>
<dbReference type="SMART" id="SM00055">
    <property type="entry name" value="FCH"/>
    <property type="match status" value="1"/>
</dbReference>
<name>A0A315WB04_GAMAF</name>
<keyword evidence="6 7" id="KW-0175">Coiled coil</keyword>
<comment type="function">
    <text evidence="3">Induces bone resorption, acting probably through a signaling cascade which results in the secretion of factor(s) enhancing osteoclast formation and activity.</text>
</comment>
<evidence type="ECO:0000256" key="1">
    <source>
        <dbReference type="ARBA" id="ARBA00022443"/>
    </source>
</evidence>
<reference evidence="11 12" key="1">
    <citation type="journal article" date="2018" name="G3 (Bethesda)">
        <title>A High-Quality Reference Genome for the Invasive Mosquitofish Gambusia affinis Using a Chicago Library.</title>
        <authorList>
            <person name="Hoffberg S.L."/>
            <person name="Troendle N.J."/>
            <person name="Glenn T.C."/>
            <person name="Mahmud O."/>
            <person name="Louha S."/>
            <person name="Chalopin D."/>
            <person name="Bennetzen J.L."/>
            <person name="Mauricio R."/>
        </authorList>
    </citation>
    <scope>NUCLEOTIDE SEQUENCE [LARGE SCALE GENOMIC DNA]</scope>
    <source>
        <strain evidence="11">NE01/NJP1002.9</strain>
        <tissue evidence="11">Muscle</tissue>
    </source>
</reference>
<dbReference type="FunFam" id="2.30.30.40:FF:000072">
    <property type="entry name" value="Unconventional Myosin IB"/>
    <property type="match status" value="1"/>
</dbReference>
<gene>
    <name evidence="11" type="ORF">CCH79_00006168</name>
</gene>
<dbReference type="CDD" id="cd11824">
    <property type="entry name" value="SH3_PSTPIP1"/>
    <property type="match status" value="1"/>
</dbReference>
<feature type="domain" description="SH3" evidence="9">
    <location>
        <begin position="456"/>
        <end position="513"/>
    </location>
</feature>
<feature type="coiled-coil region" evidence="7">
    <location>
        <begin position="199"/>
        <end position="230"/>
    </location>
</feature>
<evidence type="ECO:0000256" key="4">
    <source>
        <dbReference type="ARBA" id="ARBA00040640"/>
    </source>
</evidence>
<feature type="region of interest" description="Disordered" evidence="8">
    <location>
        <begin position="418"/>
        <end position="444"/>
    </location>
</feature>
<evidence type="ECO:0000313" key="11">
    <source>
        <dbReference type="EMBL" id="PWA29056.1"/>
    </source>
</evidence>
<keyword evidence="1 5" id="KW-0728">SH3 domain</keyword>
<dbReference type="GO" id="GO:0005886">
    <property type="term" value="C:plasma membrane"/>
    <property type="evidence" value="ECO:0007669"/>
    <property type="project" value="TreeGrafter"/>
</dbReference>
<evidence type="ECO:0000256" key="7">
    <source>
        <dbReference type="SAM" id="Coils"/>
    </source>
</evidence>
<dbReference type="InterPro" id="IPR030777">
    <property type="entry name" value="PSTPIP1_SH3"/>
</dbReference>
<dbReference type="PRINTS" id="PR00452">
    <property type="entry name" value="SH3DOMAIN"/>
</dbReference>
<proteinExistence type="predicted"/>
<dbReference type="Pfam" id="PF00611">
    <property type="entry name" value="FCH"/>
    <property type="match status" value="1"/>
</dbReference>
<dbReference type="GO" id="GO:0030041">
    <property type="term" value="P:actin filament polymerization"/>
    <property type="evidence" value="ECO:0007669"/>
    <property type="project" value="TreeGrafter"/>
</dbReference>
<keyword evidence="2" id="KW-0040">ANK repeat</keyword>
<dbReference type="Proteomes" id="UP000250572">
    <property type="component" value="Unassembled WGS sequence"/>
</dbReference>
<dbReference type="EMBL" id="NHOQ01000682">
    <property type="protein sequence ID" value="PWA29056.1"/>
    <property type="molecule type" value="Genomic_DNA"/>
</dbReference>
<dbReference type="InterPro" id="IPR031160">
    <property type="entry name" value="F_BAR_dom"/>
</dbReference>
<dbReference type="PROSITE" id="PS50002">
    <property type="entry name" value="SH3"/>
    <property type="match status" value="1"/>
</dbReference>
<evidence type="ECO:0000259" key="9">
    <source>
        <dbReference type="PROSITE" id="PS50002"/>
    </source>
</evidence>
<dbReference type="PANTHER" id="PTHR23065:SF51">
    <property type="entry name" value="PROLINE-SERINE-THREONINE PHOSPHATASE-INTERACTING PROTEIN 1"/>
    <property type="match status" value="1"/>
</dbReference>
<keyword evidence="12" id="KW-1185">Reference proteome</keyword>
<organism evidence="11 12">
    <name type="scientific">Gambusia affinis</name>
    <name type="common">Western mosquitofish</name>
    <name type="synonym">Heterandria affinis</name>
    <dbReference type="NCBI Taxonomy" id="33528"/>
    <lineage>
        <taxon>Eukaryota</taxon>
        <taxon>Metazoa</taxon>
        <taxon>Chordata</taxon>
        <taxon>Craniata</taxon>
        <taxon>Vertebrata</taxon>
        <taxon>Euteleostomi</taxon>
        <taxon>Actinopterygii</taxon>
        <taxon>Neopterygii</taxon>
        <taxon>Teleostei</taxon>
        <taxon>Neoteleostei</taxon>
        <taxon>Acanthomorphata</taxon>
        <taxon>Ovalentaria</taxon>
        <taxon>Atherinomorphae</taxon>
        <taxon>Cyprinodontiformes</taxon>
        <taxon>Poeciliidae</taxon>
        <taxon>Poeciliinae</taxon>
        <taxon>Gambusia</taxon>
    </lineage>
</organism>
<dbReference type="InterPro" id="IPR027267">
    <property type="entry name" value="AH/BAR_dom_sf"/>
</dbReference>
<dbReference type="GO" id="GO:0051015">
    <property type="term" value="F:actin filament binding"/>
    <property type="evidence" value="ECO:0007669"/>
    <property type="project" value="TreeGrafter"/>
</dbReference>
<dbReference type="SUPFAM" id="SSF50044">
    <property type="entry name" value="SH3-domain"/>
    <property type="match status" value="1"/>
</dbReference>
<dbReference type="Pfam" id="PF14604">
    <property type="entry name" value="SH3_9"/>
    <property type="match status" value="1"/>
</dbReference>
<comment type="caution">
    <text evidence="11">The sequence shown here is derived from an EMBL/GenBank/DDBJ whole genome shotgun (WGS) entry which is preliminary data.</text>
</comment>
<dbReference type="InterPro" id="IPR036028">
    <property type="entry name" value="SH3-like_dom_sf"/>
</dbReference>
<evidence type="ECO:0000256" key="2">
    <source>
        <dbReference type="ARBA" id="ARBA00023043"/>
    </source>
</evidence>
<evidence type="ECO:0000256" key="6">
    <source>
        <dbReference type="PROSITE-ProRule" id="PRU01077"/>
    </source>
</evidence>
<dbReference type="Gene3D" id="1.20.1270.60">
    <property type="entry name" value="Arfaptin homology (AH) domain/BAR domain"/>
    <property type="match status" value="1"/>
</dbReference>